<keyword evidence="3" id="KW-0812">Transmembrane</keyword>
<reference evidence="6" key="1">
    <citation type="journal article" date="2021" name="Open Biol.">
        <title>Shared evolutionary footprints suggest mitochondrial oxidative damage underlies multiple complex I losses in fungi.</title>
        <authorList>
            <person name="Schikora-Tamarit M.A."/>
            <person name="Marcet-Houben M."/>
            <person name="Nosek J."/>
            <person name="Gabaldon T."/>
        </authorList>
    </citation>
    <scope>NUCLEOTIDE SEQUENCE</scope>
    <source>
        <strain evidence="6">NCAIM Y.01608</strain>
    </source>
</reference>
<evidence type="ECO:0000256" key="5">
    <source>
        <dbReference type="ARBA" id="ARBA00023136"/>
    </source>
</evidence>
<comment type="subcellular location">
    <subcellularLocation>
        <location evidence="1">Membrane</location>
        <topology evidence="1">Multi-pass membrane protein</topology>
    </subcellularLocation>
</comment>
<keyword evidence="5" id="KW-0472">Membrane</keyword>
<protein>
    <recommendedName>
        <fullName evidence="8">Major facilitator superfamily (MFS) profile domain-containing protein</fullName>
    </recommendedName>
</protein>
<gene>
    <name evidence="6" type="ORF">OGATHE_002254</name>
</gene>
<evidence type="ECO:0008006" key="8">
    <source>
        <dbReference type="Google" id="ProtNLM"/>
    </source>
</evidence>
<keyword evidence="7" id="KW-1185">Reference proteome</keyword>
<dbReference type="InterPro" id="IPR036259">
    <property type="entry name" value="MFS_trans_sf"/>
</dbReference>
<keyword evidence="4" id="KW-1133">Transmembrane helix</keyword>
<comment type="caution">
    <text evidence="6">The sequence shown here is derived from an EMBL/GenBank/DDBJ whole genome shotgun (WGS) entry which is preliminary data.</text>
</comment>
<dbReference type="EMBL" id="JAEUBD010000753">
    <property type="protein sequence ID" value="KAH3672609.1"/>
    <property type="molecule type" value="Genomic_DNA"/>
</dbReference>
<dbReference type="PANTHER" id="PTHR43791">
    <property type="entry name" value="PERMEASE-RELATED"/>
    <property type="match status" value="1"/>
</dbReference>
<dbReference type="GO" id="GO:0016020">
    <property type="term" value="C:membrane"/>
    <property type="evidence" value="ECO:0007669"/>
    <property type="project" value="UniProtKB-SubCell"/>
</dbReference>
<keyword evidence="2" id="KW-0813">Transport</keyword>
<organism evidence="6 7">
    <name type="scientific">Ogataea polymorpha</name>
    <dbReference type="NCBI Taxonomy" id="460523"/>
    <lineage>
        <taxon>Eukaryota</taxon>
        <taxon>Fungi</taxon>
        <taxon>Dikarya</taxon>
        <taxon>Ascomycota</taxon>
        <taxon>Saccharomycotina</taxon>
        <taxon>Pichiomycetes</taxon>
        <taxon>Pichiales</taxon>
        <taxon>Pichiaceae</taxon>
        <taxon>Ogataea</taxon>
    </lineage>
</organism>
<sequence length="102" mass="11434">MATIDESKMGSVTEVQVPEETIKDVGYELYQEGGANDEVDSAESTRIARKLDIHMMWVLCTLYGINYVDKAALAWAVLFTFEEDLGLTGSDYSWVSSIFYFG</sequence>
<evidence type="ECO:0000313" key="7">
    <source>
        <dbReference type="Proteomes" id="UP000788993"/>
    </source>
</evidence>
<proteinExistence type="predicted"/>
<accession>A0A9P8PJL5</accession>
<evidence type="ECO:0000256" key="1">
    <source>
        <dbReference type="ARBA" id="ARBA00004141"/>
    </source>
</evidence>
<evidence type="ECO:0000256" key="2">
    <source>
        <dbReference type="ARBA" id="ARBA00022448"/>
    </source>
</evidence>
<evidence type="ECO:0000256" key="4">
    <source>
        <dbReference type="ARBA" id="ARBA00022989"/>
    </source>
</evidence>
<name>A0A9P8PJL5_9ASCO</name>
<dbReference type="Proteomes" id="UP000788993">
    <property type="component" value="Unassembled WGS sequence"/>
</dbReference>
<dbReference type="PANTHER" id="PTHR43791:SF97">
    <property type="entry name" value="ALLANTOATE TRANSPORTER, PUTATIVE (AFU_ORTHOLOGUE AFUA_1G14700)-RELATED"/>
    <property type="match status" value="1"/>
</dbReference>
<evidence type="ECO:0000313" key="6">
    <source>
        <dbReference type="EMBL" id="KAH3672609.1"/>
    </source>
</evidence>
<dbReference type="SUPFAM" id="SSF103473">
    <property type="entry name" value="MFS general substrate transporter"/>
    <property type="match status" value="1"/>
</dbReference>
<dbReference type="GO" id="GO:0022857">
    <property type="term" value="F:transmembrane transporter activity"/>
    <property type="evidence" value="ECO:0007669"/>
    <property type="project" value="TreeGrafter"/>
</dbReference>
<dbReference type="AlphaFoldDB" id="A0A9P8PJL5"/>
<dbReference type="Gene3D" id="1.20.1250.20">
    <property type="entry name" value="MFS general substrate transporter like domains"/>
    <property type="match status" value="1"/>
</dbReference>
<reference evidence="6" key="2">
    <citation type="submission" date="2021-01" db="EMBL/GenBank/DDBJ databases">
        <authorList>
            <person name="Schikora-Tamarit M.A."/>
        </authorList>
    </citation>
    <scope>NUCLEOTIDE SEQUENCE</scope>
    <source>
        <strain evidence="6">NCAIM Y.01608</strain>
    </source>
</reference>
<evidence type="ECO:0000256" key="3">
    <source>
        <dbReference type="ARBA" id="ARBA00022692"/>
    </source>
</evidence>